<comment type="caution">
    <text evidence="2">The sequence shown here is derived from an EMBL/GenBank/DDBJ whole genome shotgun (WGS) entry which is preliminary data.</text>
</comment>
<keyword evidence="3" id="KW-1185">Reference proteome</keyword>
<evidence type="ECO:0000313" key="3">
    <source>
        <dbReference type="Proteomes" id="UP000535543"/>
    </source>
</evidence>
<sequence length="128" mass="14248">MNCQSGIGAITGAEQLWRLDPDVAALFDDIDEILCEALARRPCPPPSPPITTAIDPLPRGLVPPSDASQPYSRRRRHHTRATQRAPPADDNQIPNLVPRHTRKAGENSTPTPHSWRPWHHPASHTSRR</sequence>
<evidence type="ECO:0000313" key="2">
    <source>
        <dbReference type="EMBL" id="NMN97534.1"/>
    </source>
</evidence>
<gene>
    <name evidence="2" type="ORF">FGL95_21080</name>
</gene>
<dbReference type="AlphaFoldDB" id="A0A848KKN4"/>
<protein>
    <submittedName>
        <fullName evidence="2">Uncharacterized protein</fullName>
    </submittedName>
</protein>
<evidence type="ECO:0000256" key="1">
    <source>
        <dbReference type="SAM" id="MobiDB-lite"/>
    </source>
</evidence>
<dbReference type="EMBL" id="VCQU01000007">
    <property type="protein sequence ID" value="NMN97534.1"/>
    <property type="molecule type" value="Genomic_DNA"/>
</dbReference>
<feature type="compositionally biased region" description="Basic residues" evidence="1">
    <location>
        <begin position="72"/>
        <end position="81"/>
    </location>
</feature>
<reference evidence="2 3" key="1">
    <citation type="submission" date="2019-05" db="EMBL/GenBank/DDBJ databases">
        <authorList>
            <person name="Lee S.D."/>
        </authorList>
    </citation>
    <scope>NUCLEOTIDE SEQUENCE [LARGE SCALE GENOMIC DNA]</scope>
    <source>
        <strain evidence="2 3">YC2-7</strain>
    </source>
</reference>
<reference evidence="2 3" key="2">
    <citation type="submission" date="2020-06" db="EMBL/GenBank/DDBJ databases">
        <title>Antribacter stalactiti gen. nov., sp. nov., a new member of the family Nacardiaceae isolated from a cave.</title>
        <authorList>
            <person name="Kim I.S."/>
        </authorList>
    </citation>
    <scope>NUCLEOTIDE SEQUENCE [LARGE SCALE GENOMIC DNA]</scope>
    <source>
        <strain evidence="2 3">YC2-7</strain>
    </source>
</reference>
<accession>A0A848KKN4</accession>
<dbReference type="RefSeq" id="WP_169590453.1">
    <property type="nucleotide sequence ID" value="NZ_VCQU01000007.1"/>
</dbReference>
<feature type="region of interest" description="Disordered" evidence="1">
    <location>
        <begin position="40"/>
        <end position="128"/>
    </location>
</feature>
<organism evidence="2 3">
    <name type="scientific">Antrihabitans stalactiti</name>
    <dbReference type="NCBI Taxonomy" id="2584121"/>
    <lineage>
        <taxon>Bacteria</taxon>
        <taxon>Bacillati</taxon>
        <taxon>Actinomycetota</taxon>
        <taxon>Actinomycetes</taxon>
        <taxon>Mycobacteriales</taxon>
        <taxon>Nocardiaceae</taxon>
        <taxon>Antrihabitans</taxon>
    </lineage>
</organism>
<proteinExistence type="predicted"/>
<name>A0A848KKN4_9NOCA</name>
<feature type="compositionally biased region" description="Basic residues" evidence="1">
    <location>
        <begin position="116"/>
        <end position="128"/>
    </location>
</feature>
<dbReference type="Proteomes" id="UP000535543">
    <property type="component" value="Unassembled WGS sequence"/>
</dbReference>